<gene>
    <name evidence="1" type="ORF">AB4874_02240</name>
</gene>
<dbReference type="InterPro" id="IPR015942">
    <property type="entry name" value="Asp/Glu/hydantoin_racemase"/>
</dbReference>
<keyword evidence="2" id="KW-1185">Reference proteome</keyword>
<sequence>MPERRHESPNQLAMIHTVAGLIPDLEALTRKHLPEWQVFNMLDESLLRLTIRDGAVSEMTARRLTGMIWSAVDAGADAVLVTCSSLGNAVEMIAPLCPVPLLRIDAGMAQAAVANGGRIGVLATLQTTLTPTADLIAAVARETGASCTVTSQLVEGAFETLQSGDREKHDAQVAEGIARLALESDVVVLAQASMARALDRLEPRPNGPPVLTSPALGIAHIAKILPR</sequence>
<dbReference type="Proteomes" id="UP001557465">
    <property type="component" value="Unassembled WGS sequence"/>
</dbReference>
<proteinExistence type="predicted"/>
<evidence type="ECO:0000313" key="1">
    <source>
        <dbReference type="EMBL" id="MEX1660470.1"/>
    </source>
</evidence>
<accession>A0ABV3TH98</accession>
<dbReference type="Pfam" id="PF01177">
    <property type="entry name" value="Asp_Glu_race"/>
    <property type="match status" value="1"/>
</dbReference>
<comment type="caution">
    <text evidence="1">The sequence shown here is derived from an EMBL/GenBank/DDBJ whole genome shotgun (WGS) entry which is preliminary data.</text>
</comment>
<evidence type="ECO:0000313" key="2">
    <source>
        <dbReference type="Proteomes" id="UP001557465"/>
    </source>
</evidence>
<dbReference type="EMBL" id="JBFRYC010000001">
    <property type="protein sequence ID" value="MEX1660470.1"/>
    <property type="molecule type" value="Genomic_DNA"/>
</dbReference>
<name>A0ABV3TH98_9RHOB</name>
<protein>
    <submittedName>
        <fullName evidence="1">Aspartate/glutamate racemase family protein</fullName>
    </submittedName>
</protein>
<dbReference type="RefSeq" id="WP_368390770.1">
    <property type="nucleotide sequence ID" value="NZ_JBFRYC010000001.1"/>
</dbReference>
<organism evidence="1 2">
    <name type="scientific">Thioclava arctica</name>
    <dbReference type="NCBI Taxonomy" id="3238301"/>
    <lineage>
        <taxon>Bacteria</taxon>
        <taxon>Pseudomonadati</taxon>
        <taxon>Pseudomonadota</taxon>
        <taxon>Alphaproteobacteria</taxon>
        <taxon>Rhodobacterales</taxon>
        <taxon>Paracoccaceae</taxon>
        <taxon>Thioclava</taxon>
    </lineage>
</organism>
<reference evidence="1 2" key="1">
    <citation type="journal article" date="2011" name="Int. J. Syst. Evol. Microbiol.">
        <title>Zhongshania antarctica gen. nov., sp. nov. and Zhongshania guokunii sp. nov., gammaproteobacteria respectively isolated from coastal attached (fast) ice and surface seawater of the Antarctic.</title>
        <authorList>
            <person name="Li H.J."/>
            <person name="Zhang X.Y."/>
            <person name="Chen C.X."/>
            <person name="Zhang Y.J."/>
            <person name="Gao Z.M."/>
            <person name="Yu Y."/>
            <person name="Chen X.L."/>
            <person name="Chen B."/>
            <person name="Zhang Y.Z."/>
        </authorList>
    </citation>
    <scope>NUCLEOTIDE SEQUENCE [LARGE SCALE GENOMIC DNA]</scope>
    <source>
        <strain evidence="1 2">15-R06ZXC-3</strain>
    </source>
</reference>